<dbReference type="GO" id="GO:0005737">
    <property type="term" value="C:cytoplasm"/>
    <property type="evidence" value="ECO:0007669"/>
    <property type="project" value="TreeGrafter"/>
</dbReference>
<feature type="compositionally biased region" description="Polar residues" evidence="1">
    <location>
        <begin position="560"/>
        <end position="571"/>
    </location>
</feature>
<feature type="region of interest" description="Disordered" evidence="1">
    <location>
        <begin position="290"/>
        <end position="340"/>
    </location>
</feature>
<keyword evidence="4" id="KW-1185">Reference proteome</keyword>
<evidence type="ECO:0000313" key="4">
    <source>
        <dbReference type="Proteomes" id="UP000095009"/>
    </source>
</evidence>
<dbReference type="SUPFAM" id="SSF48464">
    <property type="entry name" value="ENTH/VHS domain"/>
    <property type="match status" value="1"/>
</dbReference>
<dbReference type="Pfam" id="PF04818">
    <property type="entry name" value="CID"/>
    <property type="match status" value="1"/>
</dbReference>
<feature type="region of interest" description="Disordered" evidence="1">
    <location>
        <begin position="153"/>
        <end position="177"/>
    </location>
</feature>
<dbReference type="InterPro" id="IPR045154">
    <property type="entry name" value="PCF11-like"/>
</dbReference>
<dbReference type="CDD" id="cd16982">
    <property type="entry name" value="CID_Pcf11"/>
    <property type="match status" value="1"/>
</dbReference>
<feature type="region of interest" description="Disordered" evidence="1">
    <location>
        <begin position="520"/>
        <end position="571"/>
    </location>
</feature>
<dbReference type="PROSITE" id="PS51391">
    <property type="entry name" value="CID"/>
    <property type="match status" value="1"/>
</dbReference>
<evidence type="ECO:0000259" key="2">
    <source>
        <dbReference type="PROSITE" id="PS51391"/>
    </source>
</evidence>
<dbReference type="SMART" id="SM00582">
    <property type="entry name" value="RPR"/>
    <property type="match status" value="1"/>
</dbReference>
<accession>A0A1E3PQA0</accession>
<sequence>MSTSDELEAIKQDYATSLEELTFNSRPIILNLTTIAQENIHAAQPISRAIEEHISKSPPEYKLPAMYLLDSICKNVGAPYTTYFGLNLFKTFTDVYTLTNDVIRKKLIVLFETWKNSAAQSASGQSLFQVEPMRKLENFLERAKVKLMESQMKNQQGTQLNMNKNSNNEFRNQDNNQPPLTQAALLQQVDKLIILTNQRLSLDSRDVDAQSQLMVVNQLKNILMTQAIPSNDLPLIQNQLTTFTRKEHDRLVERKRLQQAQNHQQTQIGQQNQTNTNVLAALLKSQPNFGTTGSQILQPQPVAPQSTSFLSNFNQPSNTNYNSNPYYSNQASSYSPAPPTVPSDTNLGGIDFAKLGSILQSVGNISTHANSNPNNNYGQNIGYDNNNANNNNNGYQNVNYNNPPGSGYTPSYNNGNTHIANELSQRDDLLSNRELQSLDATTSSIQTARPSLISFLYENLSKPCSTCGRRFPNTERGKRDRQRHMDWHFRVNKKLREDGRAQNRCWYLSQSDWLQFRQLDEEENDEDEEETGISGSNNNGNQQAGRNHHVSNNDNSDSNKPTNNGDSLIPSLQSSSIDAINKRKRKGKFIYNAAKERLKYIPVPDDKVLAKSKCPICQEIFENAWNDDEEDWVLKNAVLRVDERSGSNVIFHATCFAEDLMNGGDLIRKIVGNAAVTGTDTNTNNVNNNPVNSRQQAPSANAALTFDLASILAQTKTNVPAKRPLDNLGIDFLNTTSVKRERTE</sequence>
<feature type="compositionally biased region" description="Polar residues" evidence="1">
    <location>
        <begin position="290"/>
        <end position="310"/>
    </location>
</feature>
<dbReference type="PANTHER" id="PTHR15921">
    <property type="entry name" value="PRE-MRNA CLEAVAGE COMPLEX II"/>
    <property type="match status" value="1"/>
</dbReference>
<dbReference type="GO" id="GO:0003729">
    <property type="term" value="F:mRNA binding"/>
    <property type="evidence" value="ECO:0007669"/>
    <property type="project" value="InterPro"/>
</dbReference>
<dbReference type="InterPro" id="IPR006569">
    <property type="entry name" value="CID_dom"/>
</dbReference>
<name>A0A1E3PQA0_9ASCO</name>
<protein>
    <recommendedName>
        <fullName evidence="2">CID domain-containing protein</fullName>
    </recommendedName>
</protein>
<feature type="compositionally biased region" description="Low complexity" evidence="1">
    <location>
        <begin position="378"/>
        <end position="402"/>
    </location>
</feature>
<dbReference type="InterPro" id="IPR054127">
    <property type="entry name" value="Pcf11_C"/>
</dbReference>
<feature type="compositionally biased region" description="Acidic residues" evidence="1">
    <location>
        <begin position="520"/>
        <end position="531"/>
    </location>
</feature>
<dbReference type="GO" id="GO:0005849">
    <property type="term" value="C:mRNA cleavage factor complex"/>
    <property type="evidence" value="ECO:0007669"/>
    <property type="project" value="TreeGrafter"/>
</dbReference>
<dbReference type="GO" id="GO:0006369">
    <property type="term" value="P:termination of RNA polymerase II transcription"/>
    <property type="evidence" value="ECO:0007669"/>
    <property type="project" value="InterPro"/>
</dbReference>
<dbReference type="InterPro" id="IPR047415">
    <property type="entry name" value="Pcf11_CID"/>
</dbReference>
<reference evidence="3 4" key="1">
    <citation type="journal article" date="2016" name="Proc. Natl. Acad. Sci. U.S.A.">
        <title>Comparative genomics of biotechnologically important yeasts.</title>
        <authorList>
            <person name="Riley R."/>
            <person name="Haridas S."/>
            <person name="Wolfe K.H."/>
            <person name="Lopes M.R."/>
            <person name="Hittinger C.T."/>
            <person name="Goeker M."/>
            <person name="Salamov A.A."/>
            <person name="Wisecaver J.H."/>
            <person name="Long T.M."/>
            <person name="Calvey C.H."/>
            <person name="Aerts A.L."/>
            <person name="Barry K.W."/>
            <person name="Choi C."/>
            <person name="Clum A."/>
            <person name="Coughlan A.Y."/>
            <person name="Deshpande S."/>
            <person name="Douglass A.P."/>
            <person name="Hanson S.J."/>
            <person name="Klenk H.-P."/>
            <person name="LaButti K.M."/>
            <person name="Lapidus A."/>
            <person name="Lindquist E.A."/>
            <person name="Lipzen A.M."/>
            <person name="Meier-Kolthoff J.P."/>
            <person name="Ohm R.A."/>
            <person name="Otillar R.P."/>
            <person name="Pangilinan J.L."/>
            <person name="Peng Y."/>
            <person name="Rokas A."/>
            <person name="Rosa C.A."/>
            <person name="Scheuner C."/>
            <person name="Sibirny A.A."/>
            <person name="Slot J.C."/>
            <person name="Stielow J.B."/>
            <person name="Sun H."/>
            <person name="Kurtzman C.P."/>
            <person name="Blackwell M."/>
            <person name="Grigoriev I.V."/>
            <person name="Jeffries T.W."/>
        </authorList>
    </citation>
    <scope>NUCLEOTIDE SEQUENCE [LARGE SCALE GENOMIC DNA]</scope>
    <source>
        <strain evidence="3 4">DSM 6958</strain>
    </source>
</reference>
<feature type="domain" description="CID" evidence="2">
    <location>
        <begin position="6"/>
        <end position="144"/>
    </location>
</feature>
<dbReference type="InterPro" id="IPR008942">
    <property type="entry name" value="ENTH_VHS"/>
</dbReference>
<dbReference type="Proteomes" id="UP000095009">
    <property type="component" value="Unassembled WGS sequence"/>
</dbReference>
<feature type="compositionally biased region" description="Polar residues" evidence="1">
    <location>
        <begin position="367"/>
        <end position="377"/>
    </location>
</feature>
<feature type="region of interest" description="Disordered" evidence="1">
    <location>
        <begin position="367"/>
        <end position="406"/>
    </location>
</feature>
<dbReference type="STRING" id="857566.A0A1E3PQA0"/>
<dbReference type="Pfam" id="PF21936">
    <property type="entry name" value="Pcf11_C"/>
    <property type="match status" value="1"/>
</dbReference>
<feature type="compositionally biased region" description="Low complexity" evidence="1">
    <location>
        <begin position="534"/>
        <end position="543"/>
    </location>
</feature>
<evidence type="ECO:0000313" key="3">
    <source>
        <dbReference type="EMBL" id="ODQ67619.1"/>
    </source>
</evidence>
<dbReference type="EMBL" id="KV454407">
    <property type="protein sequence ID" value="ODQ67619.1"/>
    <property type="molecule type" value="Genomic_DNA"/>
</dbReference>
<dbReference type="AlphaFoldDB" id="A0A1E3PQA0"/>
<dbReference type="GO" id="GO:0031124">
    <property type="term" value="P:mRNA 3'-end processing"/>
    <property type="evidence" value="ECO:0007669"/>
    <property type="project" value="InterPro"/>
</dbReference>
<organism evidence="3 4">
    <name type="scientific">Nadsonia fulvescens var. elongata DSM 6958</name>
    <dbReference type="NCBI Taxonomy" id="857566"/>
    <lineage>
        <taxon>Eukaryota</taxon>
        <taxon>Fungi</taxon>
        <taxon>Dikarya</taxon>
        <taxon>Ascomycota</taxon>
        <taxon>Saccharomycotina</taxon>
        <taxon>Dipodascomycetes</taxon>
        <taxon>Dipodascales</taxon>
        <taxon>Dipodascales incertae sedis</taxon>
        <taxon>Nadsonia</taxon>
    </lineage>
</organism>
<dbReference type="OrthoDB" id="2129491at2759"/>
<dbReference type="GO" id="GO:0000993">
    <property type="term" value="F:RNA polymerase II complex binding"/>
    <property type="evidence" value="ECO:0007669"/>
    <property type="project" value="InterPro"/>
</dbReference>
<dbReference type="PANTHER" id="PTHR15921:SF3">
    <property type="entry name" value="PRE-MRNA CLEAVAGE COMPLEX 2 PROTEIN PCF11"/>
    <property type="match status" value="1"/>
</dbReference>
<gene>
    <name evidence="3" type="ORF">NADFUDRAFT_82046</name>
</gene>
<dbReference type="FunFam" id="1.25.40.90:FF:000016">
    <property type="entry name" value="mRNA cleavage factor complex component Pcf11"/>
    <property type="match status" value="1"/>
</dbReference>
<proteinExistence type="predicted"/>
<feature type="compositionally biased region" description="Polar residues" evidence="1">
    <location>
        <begin position="153"/>
        <end position="176"/>
    </location>
</feature>
<feature type="compositionally biased region" description="Low complexity" evidence="1">
    <location>
        <begin position="311"/>
        <end position="335"/>
    </location>
</feature>
<dbReference type="Gene3D" id="1.25.40.90">
    <property type="match status" value="1"/>
</dbReference>
<evidence type="ECO:0000256" key="1">
    <source>
        <dbReference type="SAM" id="MobiDB-lite"/>
    </source>
</evidence>